<accession>A0A212LLI1</accession>
<dbReference type="EMBL" id="FMJE01000002">
    <property type="protein sequence ID" value="SCM78393.1"/>
    <property type="molecule type" value="Genomic_DNA"/>
</dbReference>
<gene>
    <name evidence="1" type="ORF">KL86SPO_20016</name>
</gene>
<sequence>MSSVSGAALSEKTSGAGYILAKYKCKPN</sequence>
<organism evidence="1">
    <name type="scientific">uncultured Sporomusa sp</name>
    <dbReference type="NCBI Taxonomy" id="307249"/>
    <lineage>
        <taxon>Bacteria</taxon>
        <taxon>Bacillati</taxon>
        <taxon>Bacillota</taxon>
        <taxon>Negativicutes</taxon>
        <taxon>Selenomonadales</taxon>
        <taxon>Sporomusaceae</taxon>
        <taxon>Sporomusa</taxon>
        <taxon>environmental samples</taxon>
    </lineage>
</organism>
<name>A0A212LLI1_9FIRM</name>
<reference evidence="1" key="1">
    <citation type="submission" date="2016-08" db="EMBL/GenBank/DDBJ databases">
        <authorList>
            <person name="Seilhamer J.J."/>
        </authorList>
    </citation>
    <scope>NUCLEOTIDE SEQUENCE</scope>
    <source>
        <strain evidence="1">86</strain>
    </source>
</reference>
<protein>
    <submittedName>
        <fullName evidence="1">Uncharacterized protein</fullName>
    </submittedName>
</protein>
<dbReference type="AlphaFoldDB" id="A0A212LLI1"/>
<proteinExistence type="predicted"/>
<evidence type="ECO:0000313" key="1">
    <source>
        <dbReference type="EMBL" id="SCM78393.1"/>
    </source>
</evidence>